<dbReference type="EMBL" id="BOOY01000034">
    <property type="protein sequence ID" value="GIJ05606.1"/>
    <property type="molecule type" value="Genomic_DNA"/>
</dbReference>
<comment type="caution">
    <text evidence="1">The sequence shown here is derived from an EMBL/GenBank/DDBJ whole genome shotgun (WGS) entry which is preliminary data.</text>
</comment>
<evidence type="ECO:0000313" key="2">
    <source>
        <dbReference type="Proteomes" id="UP000652013"/>
    </source>
</evidence>
<dbReference type="Proteomes" id="UP000652013">
    <property type="component" value="Unassembled WGS sequence"/>
</dbReference>
<name>A0A8J4DL40_9ACTN</name>
<proteinExistence type="predicted"/>
<dbReference type="AlphaFoldDB" id="A0A8J4DL40"/>
<protein>
    <submittedName>
        <fullName evidence="1">Uncharacterized protein</fullName>
    </submittedName>
</protein>
<accession>A0A8J4DL40</accession>
<organism evidence="1 2">
    <name type="scientific">Spirilliplanes yamanashiensis</name>
    <dbReference type="NCBI Taxonomy" id="42233"/>
    <lineage>
        <taxon>Bacteria</taxon>
        <taxon>Bacillati</taxon>
        <taxon>Actinomycetota</taxon>
        <taxon>Actinomycetes</taxon>
        <taxon>Micromonosporales</taxon>
        <taxon>Micromonosporaceae</taxon>
        <taxon>Spirilliplanes</taxon>
    </lineage>
</organism>
<evidence type="ECO:0000313" key="1">
    <source>
        <dbReference type="EMBL" id="GIJ05606.1"/>
    </source>
</evidence>
<gene>
    <name evidence="1" type="ORF">Sya03_49580</name>
</gene>
<sequence length="64" mass="6990">MGAPARADRARPADMPDGAVFLANFKQVGFTGVTIEIGMRAVTELSCELEVNVADDQRVMREKH</sequence>
<keyword evidence="2" id="KW-1185">Reference proteome</keyword>
<reference evidence="1" key="1">
    <citation type="submission" date="2021-01" db="EMBL/GenBank/DDBJ databases">
        <title>Whole genome shotgun sequence of Spirilliplanes yamanashiensis NBRC 15828.</title>
        <authorList>
            <person name="Komaki H."/>
            <person name="Tamura T."/>
        </authorList>
    </citation>
    <scope>NUCLEOTIDE SEQUENCE</scope>
    <source>
        <strain evidence="1">NBRC 15828</strain>
    </source>
</reference>